<evidence type="ECO:0000256" key="1">
    <source>
        <dbReference type="SAM" id="MobiDB-lite"/>
    </source>
</evidence>
<evidence type="ECO:0000313" key="2">
    <source>
        <dbReference type="EMBL" id="MPC49597.1"/>
    </source>
</evidence>
<dbReference type="EMBL" id="VSRR010008975">
    <property type="protein sequence ID" value="MPC49597.1"/>
    <property type="molecule type" value="Genomic_DNA"/>
</dbReference>
<name>A0A5B7FW29_PORTR</name>
<protein>
    <submittedName>
        <fullName evidence="2">Uncharacterized protein</fullName>
    </submittedName>
</protein>
<reference evidence="2 3" key="1">
    <citation type="submission" date="2019-05" db="EMBL/GenBank/DDBJ databases">
        <title>Another draft genome of Portunus trituberculatus and its Hox gene families provides insights of decapod evolution.</title>
        <authorList>
            <person name="Jeong J.-H."/>
            <person name="Song I."/>
            <person name="Kim S."/>
            <person name="Choi T."/>
            <person name="Kim D."/>
            <person name="Ryu S."/>
            <person name="Kim W."/>
        </authorList>
    </citation>
    <scope>NUCLEOTIDE SEQUENCE [LARGE SCALE GENOMIC DNA]</scope>
    <source>
        <tissue evidence="2">Muscle</tissue>
    </source>
</reference>
<organism evidence="2 3">
    <name type="scientific">Portunus trituberculatus</name>
    <name type="common">Swimming crab</name>
    <name type="synonym">Neptunus trituberculatus</name>
    <dbReference type="NCBI Taxonomy" id="210409"/>
    <lineage>
        <taxon>Eukaryota</taxon>
        <taxon>Metazoa</taxon>
        <taxon>Ecdysozoa</taxon>
        <taxon>Arthropoda</taxon>
        <taxon>Crustacea</taxon>
        <taxon>Multicrustacea</taxon>
        <taxon>Malacostraca</taxon>
        <taxon>Eumalacostraca</taxon>
        <taxon>Eucarida</taxon>
        <taxon>Decapoda</taxon>
        <taxon>Pleocyemata</taxon>
        <taxon>Brachyura</taxon>
        <taxon>Eubrachyura</taxon>
        <taxon>Portunoidea</taxon>
        <taxon>Portunidae</taxon>
        <taxon>Portuninae</taxon>
        <taxon>Portunus</taxon>
    </lineage>
</organism>
<accession>A0A5B7FW29</accession>
<dbReference type="AlphaFoldDB" id="A0A5B7FW29"/>
<dbReference type="Proteomes" id="UP000324222">
    <property type="component" value="Unassembled WGS sequence"/>
</dbReference>
<proteinExistence type="predicted"/>
<keyword evidence="3" id="KW-1185">Reference proteome</keyword>
<feature type="compositionally biased region" description="Basic and acidic residues" evidence="1">
    <location>
        <begin position="36"/>
        <end position="45"/>
    </location>
</feature>
<sequence length="62" mass="6528">MSPPVNCDYEAGLYASKLSKMLQHSGKPPVGQADRQGAHHGETRRLPAVLFSQAPAATAPAD</sequence>
<gene>
    <name evidence="2" type="ORF">E2C01_043405</name>
</gene>
<evidence type="ECO:0000313" key="3">
    <source>
        <dbReference type="Proteomes" id="UP000324222"/>
    </source>
</evidence>
<feature type="region of interest" description="Disordered" evidence="1">
    <location>
        <begin position="22"/>
        <end position="62"/>
    </location>
</feature>
<comment type="caution">
    <text evidence="2">The sequence shown here is derived from an EMBL/GenBank/DDBJ whole genome shotgun (WGS) entry which is preliminary data.</text>
</comment>